<reference evidence="1" key="1">
    <citation type="submission" date="2017-05" db="UniProtKB">
        <authorList>
            <consortium name="EnsemblMetazoa"/>
        </authorList>
    </citation>
    <scope>IDENTIFICATION</scope>
</reference>
<organism evidence="1">
    <name type="scientific">Amphimedon queenslandica</name>
    <name type="common">Sponge</name>
    <dbReference type="NCBI Taxonomy" id="400682"/>
    <lineage>
        <taxon>Eukaryota</taxon>
        <taxon>Metazoa</taxon>
        <taxon>Porifera</taxon>
        <taxon>Demospongiae</taxon>
        <taxon>Heteroscleromorpha</taxon>
        <taxon>Haplosclerida</taxon>
        <taxon>Niphatidae</taxon>
        <taxon>Amphimedon</taxon>
    </lineage>
</organism>
<evidence type="ECO:0000313" key="1">
    <source>
        <dbReference type="EnsemblMetazoa" id="Aqu2.1.44600_001"/>
    </source>
</evidence>
<sequence>MFGRKVKLPIDFSYKNHYSPEKLLQEYEDAFMKSITEVQTRKFELKATVKSQLSTYAKQKSYYDRKHKYAACFTIGSNVIMKDFRRKEGMESLIIIGKDNL</sequence>
<dbReference type="AlphaFoldDB" id="A0A1X7VXK0"/>
<name>A0A1X7VXK0_AMPQE</name>
<dbReference type="EnsemblMetazoa" id="Aqu2.1.44600_001">
    <property type="protein sequence ID" value="Aqu2.1.44600_001"/>
    <property type="gene ID" value="Aqu2.1.44600"/>
</dbReference>
<accession>A0A1X7VXK0</accession>
<protein>
    <submittedName>
        <fullName evidence="1">Uncharacterized protein</fullName>
    </submittedName>
</protein>
<dbReference type="InParanoid" id="A0A1X7VXK0"/>
<proteinExistence type="predicted"/>